<dbReference type="EMBL" id="AMZH03004062">
    <property type="protein sequence ID" value="RRT70312.1"/>
    <property type="molecule type" value="Genomic_DNA"/>
</dbReference>
<gene>
    <name evidence="1" type="ORF">B296_00030856</name>
</gene>
<evidence type="ECO:0000313" key="1">
    <source>
        <dbReference type="EMBL" id="RRT70312.1"/>
    </source>
</evidence>
<feature type="non-terminal residue" evidence="1">
    <location>
        <position position="1"/>
    </location>
</feature>
<name>A0A427A286_ENSVE</name>
<evidence type="ECO:0000313" key="2">
    <source>
        <dbReference type="Proteomes" id="UP000287651"/>
    </source>
</evidence>
<protein>
    <submittedName>
        <fullName evidence="1">Uncharacterized protein</fullName>
    </submittedName>
</protein>
<dbReference type="Proteomes" id="UP000287651">
    <property type="component" value="Unassembled WGS sequence"/>
</dbReference>
<organism evidence="1 2">
    <name type="scientific">Ensete ventricosum</name>
    <name type="common">Abyssinian banana</name>
    <name type="synonym">Musa ensete</name>
    <dbReference type="NCBI Taxonomy" id="4639"/>
    <lineage>
        <taxon>Eukaryota</taxon>
        <taxon>Viridiplantae</taxon>
        <taxon>Streptophyta</taxon>
        <taxon>Embryophyta</taxon>
        <taxon>Tracheophyta</taxon>
        <taxon>Spermatophyta</taxon>
        <taxon>Magnoliopsida</taxon>
        <taxon>Liliopsida</taxon>
        <taxon>Zingiberales</taxon>
        <taxon>Musaceae</taxon>
        <taxon>Ensete</taxon>
    </lineage>
</organism>
<sequence>RIAIAYLLAALCEIWLKSDDDVDSGYSLVRRYRSQFYAALVHQLVAHFHLMLPHGVKLLSILKDYLVRARYSTFEGTGIPLIAPYTDRMCIRHQLEGASTKIVELHKQWCTTEIMLVEDRGPRSRQWCTNFRKVCGLQKLLDDRLSSTMLRSDVTREWVGEGQLPKERIQSEVIEALRYVGRGHTWRDRSPSSSHKNLNAMEMSPGGNIAHQIVMEQFEAIQHIREKYREGLDRAGMIRSSTSVNNMTKRRAIDSMNECHGTVETDPPCMHRVKALIISI</sequence>
<accession>A0A427A286</accession>
<reference evidence="1 2" key="1">
    <citation type="journal article" date="2014" name="Agronomy (Basel)">
        <title>A Draft Genome Sequence for Ensete ventricosum, the Drought-Tolerant Tree Against Hunger.</title>
        <authorList>
            <person name="Harrison J."/>
            <person name="Moore K.A."/>
            <person name="Paszkiewicz K."/>
            <person name="Jones T."/>
            <person name="Grant M."/>
            <person name="Ambacheew D."/>
            <person name="Muzemil S."/>
            <person name="Studholme D.J."/>
        </authorList>
    </citation>
    <scope>NUCLEOTIDE SEQUENCE [LARGE SCALE GENOMIC DNA]</scope>
</reference>
<proteinExistence type="predicted"/>
<dbReference type="AlphaFoldDB" id="A0A427A286"/>
<comment type="caution">
    <text evidence="1">The sequence shown here is derived from an EMBL/GenBank/DDBJ whole genome shotgun (WGS) entry which is preliminary data.</text>
</comment>